<feature type="compositionally biased region" description="Basic and acidic residues" evidence="1">
    <location>
        <begin position="102"/>
        <end position="119"/>
    </location>
</feature>
<dbReference type="AlphaFoldDB" id="A0AAD7SJB8"/>
<dbReference type="Proteomes" id="UP001221898">
    <property type="component" value="Unassembled WGS sequence"/>
</dbReference>
<evidence type="ECO:0000313" key="2">
    <source>
        <dbReference type="EMBL" id="KAJ8403697.1"/>
    </source>
</evidence>
<keyword evidence="3" id="KW-1185">Reference proteome</keyword>
<evidence type="ECO:0000313" key="3">
    <source>
        <dbReference type="Proteomes" id="UP001221898"/>
    </source>
</evidence>
<feature type="compositionally biased region" description="Basic and acidic residues" evidence="1">
    <location>
        <begin position="75"/>
        <end position="94"/>
    </location>
</feature>
<accession>A0AAD7SJB8</accession>
<proteinExistence type="predicted"/>
<gene>
    <name evidence="2" type="ORF">AAFF_G00345650</name>
</gene>
<organism evidence="2 3">
    <name type="scientific">Aldrovandia affinis</name>
    <dbReference type="NCBI Taxonomy" id="143900"/>
    <lineage>
        <taxon>Eukaryota</taxon>
        <taxon>Metazoa</taxon>
        <taxon>Chordata</taxon>
        <taxon>Craniata</taxon>
        <taxon>Vertebrata</taxon>
        <taxon>Euteleostomi</taxon>
        <taxon>Actinopterygii</taxon>
        <taxon>Neopterygii</taxon>
        <taxon>Teleostei</taxon>
        <taxon>Notacanthiformes</taxon>
        <taxon>Halosauridae</taxon>
        <taxon>Aldrovandia</taxon>
    </lineage>
</organism>
<protein>
    <submittedName>
        <fullName evidence="2">Uncharacterized protein</fullName>
    </submittedName>
</protein>
<sequence length="136" mass="14852">MLPQPSVCSANIALGVTYGAVLNPAAVCRGCVLRIPRSGPVSQGGESRLVVCPLDRRGGRRLPACKTELRSQMQPEREREREGGREREEGERQETCSAPGHARNEKTKLRQKNAREGGRRVPSRKRTALPSTLAPG</sequence>
<reference evidence="2" key="1">
    <citation type="journal article" date="2023" name="Science">
        <title>Genome structures resolve the early diversification of teleost fishes.</title>
        <authorList>
            <person name="Parey E."/>
            <person name="Louis A."/>
            <person name="Montfort J."/>
            <person name="Bouchez O."/>
            <person name="Roques C."/>
            <person name="Iampietro C."/>
            <person name="Lluch J."/>
            <person name="Castinel A."/>
            <person name="Donnadieu C."/>
            <person name="Desvignes T."/>
            <person name="Floi Bucao C."/>
            <person name="Jouanno E."/>
            <person name="Wen M."/>
            <person name="Mejri S."/>
            <person name="Dirks R."/>
            <person name="Jansen H."/>
            <person name="Henkel C."/>
            <person name="Chen W.J."/>
            <person name="Zahm M."/>
            <person name="Cabau C."/>
            <person name="Klopp C."/>
            <person name="Thompson A.W."/>
            <person name="Robinson-Rechavi M."/>
            <person name="Braasch I."/>
            <person name="Lecointre G."/>
            <person name="Bobe J."/>
            <person name="Postlethwait J.H."/>
            <person name="Berthelot C."/>
            <person name="Roest Crollius H."/>
            <person name="Guiguen Y."/>
        </authorList>
    </citation>
    <scope>NUCLEOTIDE SEQUENCE</scope>
    <source>
        <strain evidence="2">NC1722</strain>
    </source>
</reference>
<name>A0AAD7SJB8_9TELE</name>
<comment type="caution">
    <text evidence="2">The sequence shown here is derived from an EMBL/GenBank/DDBJ whole genome shotgun (WGS) entry which is preliminary data.</text>
</comment>
<evidence type="ECO:0000256" key="1">
    <source>
        <dbReference type="SAM" id="MobiDB-lite"/>
    </source>
</evidence>
<feature type="region of interest" description="Disordered" evidence="1">
    <location>
        <begin position="63"/>
        <end position="136"/>
    </location>
</feature>
<dbReference type="EMBL" id="JAINUG010000056">
    <property type="protein sequence ID" value="KAJ8403697.1"/>
    <property type="molecule type" value="Genomic_DNA"/>
</dbReference>